<gene>
    <name evidence="1" type="ORF">ACFYXQ_24870</name>
</gene>
<dbReference type="EMBL" id="JBIAQY010000009">
    <property type="protein sequence ID" value="MFF3571017.1"/>
    <property type="molecule type" value="Genomic_DNA"/>
</dbReference>
<dbReference type="Proteomes" id="UP001601992">
    <property type="component" value="Unassembled WGS sequence"/>
</dbReference>
<keyword evidence="2" id="KW-1185">Reference proteome</keyword>
<protein>
    <recommendedName>
        <fullName evidence="3">Xaa-Pro dipeptidase</fullName>
    </recommendedName>
</protein>
<evidence type="ECO:0008006" key="3">
    <source>
        <dbReference type="Google" id="ProtNLM"/>
    </source>
</evidence>
<sequence length="111" mass="12718">MAENLLPPEFAEFEAYAPIWCLPTESERWARRMATPMRDLVTFHDAFLPRLEEAIEYCDKYPLDDLPEDALNLLFLVYSLVMVAMAVEIFAQPMPTDSADAELHRVAEPSP</sequence>
<evidence type="ECO:0000313" key="2">
    <source>
        <dbReference type="Proteomes" id="UP001601992"/>
    </source>
</evidence>
<name>A0ABW6S403_9NOCA</name>
<evidence type="ECO:0000313" key="1">
    <source>
        <dbReference type="EMBL" id="MFF3571017.1"/>
    </source>
</evidence>
<comment type="caution">
    <text evidence="1">The sequence shown here is derived from an EMBL/GenBank/DDBJ whole genome shotgun (WGS) entry which is preliminary data.</text>
</comment>
<proteinExistence type="predicted"/>
<accession>A0ABW6S403</accession>
<reference evidence="1 2" key="1">
    <citation type="submission" date="2024-10" db="EMBL/GenBank/DDBJ databases">
        <title>The Natural Products Discovery Center: Release of the First 8490 Sequenced Strains for Exploring Actinobacteria Biosynthetic Diversity.</title>
        <authorList>
            <person name="Kalkreuter E."/>
            <person name="Kautsar S.A."/>
            <person name="Yang D."/>
            <person name="Bader C.D."/>
            <person name="Teijaro C.N."/>
            <person name="Fluegel L."/>
            <person name="Davis C.M."/>
            <person name="Simpson J.R."/>
            <person name="Lauterbach L."/>
            <person name="Steele A.D."/>
            <person name="Gui C."/>
            <person name="Meng S."/>
            <person name="Li G."/>
            <person name="Viehrig K."/>
            <person name="Ye F."/>
            <person name="Su P."/>
            <person name="Kiefer A.F."/>
            <person name="Nichols A."/>
            <person name="Cepeda A.J."/>
            <person name="Yan W."/>
            <person name="Fan B."/>
            <person name="Jiang Y."/>
            <person name="Adhikari A."/>
            <person name="Zheng C.-J."/>
            <person name="Schuster L."/>
            <person name="Cowan T.M."/>
            <person name="Smanski M.J."/>
            <person name="Chevrette M.G."/>
            <person name="De Carvalho L.P.S."/>
            <person name="Shen B."/>
        </authorList>
    </citation>
    <scope>NUCLEOTIDE SEQUENCE [LARGE SCALE GENOMIC DNA]</scope>
    <source>
        <strain evidence="1 2">NPDC002593</strain>
    </source>
</reference>
<dbReference type="RefSeq" id="WP_040830536.1">
    <property type="nucleotide sequence ID" value="NZ_JBIAQY010000009.1"/>
</dbReference>
<organism evidence="1 2">
    <name type="scientific">Nocardia jiangxiensis</name>
    <dbReference type="NCBI Taxonomy" id="282685"/>
    <lineage>
        <taxon>Bacteria</taxon>
        <taxon>Bacillati</taxon>
        <taxon>Actinomycetota</taxon>
        <taxon>Actinomycetes</taxon>
        <taxon>Mycobacteriales</taxon>
        <taxon>Nocardiaceae</taxon>
        <taxon>Nocardia</taxon>
    </lineage>
</organism>